<evidence type="ECO:0000256" key="2">
    <source>
        <dbReference type="ARBA" id="ARBA00022771"/>
    </source>
</evidence>
<evidence type="ECO:0000259" key="10">
    <source>
        <dbReference type="PROSITE" id="PS50090"/>
    </source>
</evidence>
<evidence type="ECO:0000256" key="3">
    <source>
        <dbReference type="ARBA" id="ARBA00022833"/>
    </source>
</evidence>
<feature type="region of interest" description="Disordered" evidence="9">
    <location>
        <begin position="918"/>
        <end position="941"/>
    </location>
</feature>
<dbReference type="InterPro" id="IPR001005">
    <property type="entry name" value="SANT/Myb"/>
</dbReference>
<feature type="region of interest" description="Disordered" evidence="9">
    <location>
        <begin position="603"/>
        <end position="808"/>
    </location>
</feature>
<dbReference type="CDD" id="cd00167">
    <property type="entry name" value="SANT"/>
    <property type="match status" value="1"/>
</dbReference>
<feature type="region of interest" description="Disordered" evidence="9">
    <location>
        <begin position="420"/>
        <end position="493"/>
    </location>
</feature>
<evidence type="ECO:0000256" key="6">
    <source>
        <dbReference type="ARBA" id="ARBA00023163"/>
    </source>
</evidence>
<keyword evidence="1" id="KW-0479">Metal-binding</keyword>
<evidence type="ECO:0000256" key="1">
    <source>
        <dbReference type="ARBA" id="ARBA00022723"/>
    </source>
</evidence>
<feature type="compositionally biased region" description="Polar residues" evidence="9">
    <location>
        <begin position="689"/>
        <end position="703"/>
    </location>
</feature>
<feature type="compositionally biased region" description="Basic and acidic residues" evidence="9">
    <location>
        <begin position="780"/>
        <end position="801"/>
    </location>
</feature>
<feature type="compositionally biased region" description="Polar residues" evidence="9">
    <location>
        <begin position="735"/>
        <end position="764"/>
    </location>
</feature>
<dbReference type="CDD" id="cd02336">
    <property type="entry name" value="ZZ_RSC8"/>
    <property type="match status" value="1"/>
</dbReference>
<dbReference type="GO" id="GO:0008270">
    <property type="term" value="F:zinc ion binding"/>
    <property type="evidence" value="ECO:0007669"/>
    <property type="project" value="UniProtKB-KW"/>
</dbReference>
<dbReference type="PROSITE" id="PS50934">
    <property type="entry name" value="SWIRM"/>
    <property type="match status" value="1"/>
</dbReference>
<feature type="region of interest" description="Disordered" evidence="9">
    <location>
        <begin position="73"/>
        <end position="92"/>
    </location>
</feature>
<feature type="domain" description="SWIRM" evidence="12">
    <location>
        <begin position="149"/>
        <end position="246"/>
    </location>
</feature>
<keyword evidence="2 8" id="KW-0863">Zinc-finger</keyword>
<dbReference type="PROSITE" id="PS51293">
    <property type="entry name" value="SANT"/>
    <property type="match status" value="1"/>
</dbReference>
<feature type="compositionally biased region" description="Basic and acidic residues" evidence="9">
    <location>
        <begin position="651"/>
        <end position="661"/>
    </location>
</feature>
<evidence type="ECO:0000256" key="7">
    <source>
        <dbReference type="ARBA" id="ARBA00023242"/>
    </source>
</evidence>
<feature type="compositionally biased region" description="Polar residues" evidence="9">
    <location>
        <begin position="633"/>
        <end position="650"/>
    </location>
</feature>
<dbReference type="EMBL" id="CP136890">
    <property type="protein sequence ID" value="WOK92280.1"/>
    <property type="molecule type" value="Genomic_DNA"/>
</dbReference>
<dbReference type="AlphaFoldDB" id="A0AAQ3PXJ2"/>
<dbReference type="Pfam" id="PF00569">
    <property type="entry name" value="ZZ"/>
    <property type="match status" value="1"/>
</dbReference>
<feature type="region of interest" description="Disordered" evidence="9">
    <location>
        <begin position="1"/>
        <end position="62"/>
    </location>
</feature>
<dbReference type="SMART" id="SM00291">
    <property type="entry name" value="ZnF_ZZ"/>
    <property type="match status" value="1"/>
</dbReference>
<dbReference type="Proteomes" id="UP001327560">
    <property type="component" value="Chromosome 1"/>
</dbReference>
<dbReference type="InterPro" id="IPR017930">
    <property type="entry name" value="Myb_dom"/>
</dbReference>
<feature type="compositionally biased region" description="Polar residues" evidence="9">
    <location>
        <begin position="668"/>
        <end position="680"/>
    </location>
</feature>
<dbReference type="SMART" id="SM00717">
    <property type="entry name" value="SANT"/>
    <property type="match status" value="1"/>
</dbReference>
<feature type="domain" description="HTH myb-type" evidence="14">
    <location>
        <begin position="364"/>
        <end position="418"/>
    </location>
</feature>
<protein>
    <recommendedName>
        <fullName evidence="17">SWI/SNF complex subunit SWI3D</fullName>
    </recommendedName>
</protein>
<feature type="domain" description="Myb-like" evidence="10">
    <location>
        <begin position="364"/>
        <end position="414"/>
    </location>
</feature>
<dbReference type="InterPro" id="IPR007526">
    <property type="entry name" value="SWIRM"/>
</dbReference>
<keyword evidence="3" id="KW-0862">Zinc</keyword>
<dbReference type="PANTHER" id="PTHR12802">
    <property type="entry name" value="SWI/SNF COMPLEX-RELATED"/>
    <property type="match status" value="1"/>
</dbReference>
<dbReference type="SUPFAM" id="SSF57850">
    <property type="entry name" value="RING/U-box"/>
    <property type="match status" value="1"/>
</dbReference>
<dbReference type="Pfam" id="PF00249">
    <property type="entry name" value="Myb_DNA-binding"/>
    <property type="match status" value="1"/>
</dbReference>
<keyword evidence="16" id="KW-1185">Reference proteome</keyword>
<dbReference type="GO" id="GO:0003677">
    <property type="term" value="F:DNA binding"/>
    <property type="evidence" value="ECO:0007669"/>
    <property type="project" value="UniProtKB-KW"/>
</dbReference>
<name>A0AAQ3PXJ2_9LILI</name>
<feature type="compositionally biased region" description="Low complexity" evidence="9">
    <location>
        <begin position="49"/>
        <end position="58"/>
    </location>
</feature>
<dbReference type="InterPro" id="IPR041984">
    <property type="entry name" value="Rsc8/Ssr1/Ssr2_ZZ"/>
</dbReference>
<dbReference type="FunFam" id="1.10.10.60:FF:000014">
    <property type="entry name" value="SWI/SNF complex subunit SMARCC2 isoform C"/>
    <property type="match status" value="1"/>
</dbReference>
<dbReference type="Gene3D" id="3.30.60.90">
    <property type="match status" value="1"/>
</dbReference>
<dbReference type="InterPro" id="IPR009057">
    <property type="entry name" value="Homeodomain-like_sf"/>
</dbReference>
<feature type="compositionally biased region" description="Basic and acidic residues" evidence="9">
    <location>
        <begin position="604"/>
        <end position="629"/>
    </location>
</feature>
<dbReference type="InterPro" id="IPR000433">
    <property type="entry name" value="Znf_ZZ"/>
</dbReference>
<feature type="domain" description="ZZ-type" evidence="11">
    <location>
        <begin position="310"/>
        <end position="364"/>
    </location>
</feature>
<dbReference type="Gene3D" id="1.10.10.10">
    <property type="entry name" value="Winged helix-like DNA-binding domain superfamily/Winged helix DNA-binding domain"/>
    <property type="match status" value="1"/>
</dbReference>
<dbReference type="PROSITE" id="PS50135">
    <property type="entry name" value="ZF_ZZ_2"/>
    <property type="match status" value="1"/>
</dbReference>
<dbReference type="PROSITE" id="PS50090">
    <property type="entry name" value="MYB_LIKE"/>
    <property type="match status" value="1"/>
</dbReference>
<keyword evidence="4" id="KW-0805">Transcription regulation</keyword>
<feature type="compositionally biased region" description="Basic and acidic residues" evidence="9">
    <location>
        <begin position="453"/>
        <end position="477"/>
    </location>
</feature>
<keyword evidence="6" id="KW-0804">Transcription</keyword>
<dbReference type="InterPro" id="IPR036388">
    <property type="entry name" value="WH-like_DNA-bd_sf"/>
</dbReference>
<dbReference type="Gene3D" id="1.10.10.60">
    <property type="entry name" value="Homeodomain-like"/>
    <property type="match status" value="1"/>
</dbReference>
<dbReference type="PROSITE" id="PS01357">
    <property type="entry name" value="ZF_ZZ_1"/>
    <property type="match status" value="1"/>
</dbReference>
<feature type="compositionally biased region" description="Polar residues" evidence="9">
    <location>
        <begin position="428"/>
        <end position="450"/>
    </location>
</feature>
<dbReference type="Pfam" id="PF04433">
    <property type="entry name" value="SWIRM"/>
    <property type="match status" value="1"/>
</dbReference>
<evidence type="ECO:0000259" key="11">
    <source>
        <dbReference type="PROSITE" id="PS50135"/>
    </source>
</evidence>
<evidence type="ECO:0000256" key="9">
    <source>
        <dbReference type="SAM" id="MobiDB-lite"/>
    </source>
</evidence>
<feature type="region of interest" description="Disordered" evidence="9">
    <location>
        <begin position="107"/>
        <end position="127"/>
    </location>
</feature>
<dbReference type="PANTHER" id="PTHR12802:SF41">
    <property type="entry name" value="BRAHMA ASSOCIATED PROTEIN 155 KDA"/>
    <property type="match status" value="1"/>
</dbReference>
<feature type="compositionally biased region" description="Basic and acidic residues" evidence="9">
    <location>
        <begin position="704"/>
        <end position="721"/>
    </location>
</feature>
<accession>A0AAQ3PXJ2</accession>
<evidence type="ECO:0000259" key="12">
    <source>
        <dbReference type="PROSITE" id="PS50934"/>
    </source>
</evidence>
<feature type="compositionally biased region" description="Low complexity" evidence="9">
    <location>
        <begin position="8"/>
        <end position="23"/>
    </location>
</feature>
<sequence length="941" mass="102299">MEAKSRDASSAPASGEAAAAAAAPAPPPAAETLTEAPRRRAGGTKRKSSAPSSSTPAKRQAKERSLLHHVFPVHNGPCTRARQSPLKQGAAGAHKLADHAGATAWATAAGGKDPSSREGVIKEEEEEVVEEPLVDKEFEAVRSRGSNVHAVPTPAGWFSWKMIHPVEKHMLPSFFNGKSENRTPEVYMGIRNSIMKKFHSNPQTQVELKDFSELSVGDKDARQEVFDFLDHWGLINFHPFPPSEPEATKSDADDGDKTSLLVDKLYQFETIPPFPRFTPKKEEPLVPKAPPSLFPESSLADDLFKAGGSSVEYHCNSCSADCSRKRFHCQKQADFDLCTDCFNDGKFGSGMSRADFILMESGEGPGLSGGSWSDQETLLLLEALELFGENWNEIAEHVATKTKAQCILHFLQMPIEDSFLEGDDDANESNLSTKDQTPPNKESTTTNTTELMEVDKKEDKESSPKDVLEVETKKADSSDNVDEPITSKTDPLLNENTADNIAHEDAANFAIDALKAAFQAVGYFPERGLGSFAEAGNPVMALAAFLTGIVDSDAVMTSCRSSLKAMSEDSPSIQLATRHCFLLEDPPNDNKDPPVSVSTGIEAINKESQKDENKMQISDSADKSKEQKEISASLENDGNSSILLQDSPTKQIDERKVHDAAPPKAVPTTDQDSVDCSLSGEQPMDSNAKGATNVATDPMSTTMKETEDLSSHGEAAKDQAKEISGSKPVEETLNIMKNSDGLTSSDNVQQQTDSAKAVNKTDTSVILEGQVSMQTDGSTDETKEKSDDCERKDSRIDDEKNVNPAGVDGDHNIDRLKRSAVTALSAAAVKAKLLARMEEDEVRKLVSLIIEKQLHKLEVKLSLFTDIENVVLRMREQTEKARHRLMFERSQIIAARLGVSGSSLRANPASMPANRVAMGYGPTGPRPLNMATQKQPPLRRP</sequence>
<evidence type="ECO:0000259" key="14">
    <source>
        <dbReference type="PROSITE" id="PS51294"/>
    </source>
</evidence>
<evidence type="ECO:0000256" key="5">
    <source>
        <dbReference type="ARBA" id="ARBA00023125"/>
    </source>
</evidence>
<dbReference type="GO" id="GO:0005634">
    <property type="term" value="C:nucleus"/>
    <property type="evidence" value="ECO:0007669"/>
    <property type="project" value="UniProtKB-ARBA"/>
</dbReference>
<keyword evidence="5" id="KW-0238">DNA-binding</keyword>
<proteinExistence type="predicted"/>
<evidence type="ECO:0000256" key="4">
    <source>
        <dbReference type="ARBA" id="ARBA00023015"/>
    </source>
</evidence>
<dbReference type="SUPFAM" id="SSF46689">
    <property type="entry name" value="Homeodomain-like"/>
    <property type="match status" value="2"/>
</dbReference>
<feature type="domain" description="SANT" evidence="13">
    <location>
        <begin position="367"/>
        <end position="418"/>
    </location>
</feature>
<dbReference type="PROSITE" id="PS51294">
    <property type="entry name" value="HTH_MYB"/>
    <property type="match status" value="1"/>
</dbReference>
<dbReference type="InterPro" id="IPR017884">
    <property type="entry name" value="SANT_dom"/>
</dbReference>
<keyword evidence="7" id="KW-0539">Nucleus</keyword>
<reference evidence="15 16" key="1">
    <citation type="submission" date="2023-10" db="EMBL/GenBank/DDBJ databases">
        <title>Chromosome-scale genome assembly provides insights into flower coloration mechanisms of Canna indica.</title>
        <authorList>
            <person name="Li C."/>
        </authorList>
    </citation>
    <scope>NUCLEOTIDE SEQUENCE [LARGE SCALE GENOMIC DNA]</scope>
    <source>
        <tissue evidence="15">Flower</tissue>
    </source>
</reference>
<organism evidence="15 16">
    <name type="scientific">Canna indica</name>
    <name type="common">Indian-shot</name>
    <dbReference type="NCBI Taxonomy" id="4628"/>
    <lineage>
        <taxon>Eukaryota</taxon>
        <taxon>Viridiplantae</taxon>
        <taxon>Streptophyta</taxon>
        <taxon>Embryophyta</taxon>
        <taxon>Tracheophyta</taxon>
        <taxon>Spermatophyta</taxon>
        <taxon>Magnoliopsida</taxon>
        <taxon>Liliopsida</taxon>
        <taxon>Zingiberales</taxon>
        <taxon>Cannaceae</taxon>
        <taxon>Canna</taxon>
    </lineage>
</organism>
<dbReference type="InterPro" id="IPR043145">
    <property type="entry name" value="Znf_ZZ_sf"/>
</dbReference>
<evidence type="ECO:0000313" key="15">
    <source>
        <dbReference type="EMBL" id="WOK92280.1"/>
    </source>
</evidence>
<dbReference type="InterPro" id="IPR032451">
    <property type="entry name" value="SMARCC_C"/>
</dbReference>
<gene>
    <name evidence="15" type="ORF">Cni_G00971</name>
</gene>
<evidence type="ECO:0000256" key="8">
    <source>
        <dbReference type="PROSITE-ProRule" id="PRU00228"/>
    </source>
</evidence>
<feature type="compositionally biased region" description="Basic residues" evidence="9">
    <location>
        <begin position="39"/>
        <end position="48"/>
    </location>
</feature>
<dbReference type="Pfam" id="PF16495">
    <property type="entry name" value="SWIRM-assoc_1"/>
    <property type="match status" value="1"/>
</dbReference>
<evidence type="ECO:0000259" key="13">
    <source>
        <dbReference type="PROSITE" id="PS51293"/>
    </source>
</evidence>
<evidence type="ECO:0008006" key="17">
    <source>
        <dbReference type="Google" id="ProtNLM"/>
    </source>
</evidence>
<evidence type="ECO:0000313" key="16">
    <source>
        <dbReference type="Proteomes" id="UP001327560"/>
    </source>
</evidence>